<dbReference type="Gene3D" id="3.40.190.150">
    <property type="entry name" value="Bordetella uptake gene, domain 1"/>
    <property type="match status" value="1"/>
</dbReference>
<dbReference type="AlphaFoldDB" id="A0A853F6E9"/>
<dbReference type="PANTHER" id="PTHR42928:SF5">
    <property type="entry name" value="BLR1237 PROTEIN"/>
    <property type="match status" value="1"/>
</dbReference>
<reference evidence="3 4" key="1">
    <citation type="submission" date="2020-07" db="EMBL/GenBank/DDBJ databases">
        <title>Taxonomic revisions and descriptions of new bacterial species based on genomic comparisons in the high-G+C-content subgroup of the family Alcaligenaceae.</title>
        <authorList>
            <person name="Szabo A."/>
            <person name="Felfoldi T."/>
        </authorList>
    </citation>
    <scope>NUCLEOTIDE SEQUENCE [LARGE SCALE GENOMIC DNA]</scope>
    <source>
        <strain evidence="3 4">DSM 25264</strain>
    </source>
</reference>
<evidence type="ECO:0000313" key="3">
    <source>
        <dbReference type="EMBL" id="NYT36144.1"/>
    </source>
</evidence>
<keyword evidence="4" id="KW-1185">Reference proteome</keyword>
<dbReference type="Gene3D" id="3.40.190.10">
    <property type="entry name" value="Periplasmic binding protein-like II"/>
    <property type="match status" value="1"/>
</dbReference>
<dbReference type="InterPro" id="IPR005064">
    <property type="entry name" value="BUG"/>
</dbReference>
<gene>
    <name evidence="3" type="ORF">H0A68_04610</name>
</gene>
<evidence type="ECO:0000313" key="4">
    <source>
        <dbReference type="Proteomes" id="UP000580517"/>
    </source>
</evidence>
<keyword evidence="2" id="KW-0732">Signal</keyword>
<name>A0A853F6E9_9BURK</name>
<dbReference type="SUPFAM" id="SSF53850">
    <property type="entry name" value="Periplasmic binding protein-like II"/>
    <property type="match status" value="1"/>
</dbReference>
<dbReference type="Proteomes" id="UP000580517">
    <property type="component" value="Unassembled WGS sequence"/>
</dbReference>
<comment type="caution">
    <text evidence="3">The sequence shown here is derived from an EMBL/GenBank/DDBJ whole genome shotgun (WGS) entry which is preliminary data.</text>
</comment>
<feature type="chain" id="PRO_5032575738" evidence="2">
    <location>
        <begin position="22"/>
        <end position="320"/>
    </location>
</feature>
<dbReference type="Pfam" id="PF03401">
    <property type="entry name" value="TctC"/>
    <property type="match status" value="1"/>
</dbReference>
<dbReference type="RefSeq" id="WP_129968053.1">
    <property type="nucleotide sequence ID" value="NZ_JACCEW010000001.1"/>
</dbReference>
<evidence type="ECO:0000256" key="2">
    <source>
        <dbReference type="SAM" id="SignalP"/>
    </source>
</evidence>
<protein>
    <submittedName>
        <fullName evidence="3">Tripartite tricarboxylate transporter substrate binding protein</fullName>
    </submittedName>
</protein>
<dbReference type="CDD" id="cd13578">
    <property type="entry name" value="PBP2_Bug27"/>
    <property type="match status" value="1"/>
</dbReference>
<organism evidence="3 4">
    <name type="scientific">Allopusillimonas soli</name>
    <dbReference type="NCBI Taxonomy" id="659016"/>
    <lineage>
        <taxon>Bacteria</taxon>
        <taxon>Pseudomonadati</taxon>
        <taxon>Pseudomonadota</taxon>
        <taxon>Betaproteobacteria</taxon>
        <taxon>Burkholderiales</taxon>
        <taxon>Alcaligenaceae</taxon>
        <taxon>Allopusillimonas</taxon>
    </lineage>
</organism>
<dbReference type="OrthoDB" id="8818816at2"/>
<evidence type="ECO:0000256" key="1">
    <source>
        <dbReference type="ARBA" id="ARBA00006987"/>
    </source>
</evidence>
<dbReference type="PIRSF" id="PIRSF017082">
    <property type="entry name" value="YflP"/>
    <property type="match status" value="1"/>
</dbReference>
<dbReference type="EMBL" id="JACCEW010000001">
    <property type="protein sequence ID" value="NYT36144.1"/>
    <property type="molecule type" value="Genomic_DNA"/>
</dbReference>
<comment type="similarity">
    <text evidence="1">Belongs to the UPF0065 (bug) family.</text>
</comment>
<sequence>MKLSLAAAFLAASVIAGPASGAFPDKPIRMVVPFGPGTSTDTTARLIADSLAKKLGQPVVVENKPGAGGAIGIDMVAKAEPDGYTLGFGTVGTFAINKGLYSSLPYDPVTDFTYLAMPGYTPTLLVVGKASPYTSLAALIDDAKQRPDKIAFASAGNGTSGHLAGELLKEMAGVSMLHVPYKQGAQALTDTMSGQVSFMFYHPVVVMPHVKAGELRALAASSSKRSSLAPDVPTISESGYKDFDLTAWYMLAAPANLPDDVRRRLLEASNKAVHDPAVTSALKKQGLEGGPLPEDQLSAFVNDEIKKWAGVINAADARID</sequence>
<dbReference type="PANTHER" id="PTHR42928">
    <property type="entry name" value="TRICARBOXYLATE-BINDING PROTEIN"/>
    <property type="match status" value="1"/>
</dbReference>
<proteinExistence type="inferred from homology"/>
<accession>A0A853F6E9</accession>
<feature type="signal peptide" evidence="2">
    <location>
        <begin position="1"/>
        <end position="21"/>
    </location>
</feature>
<dbReference type="InterPro" id="IPR042100">
    <property type="entry name" value="Bug_dom1"/>
</dbReference>